<feature type="region of interest" description="Disordered" evidence="1">
    <location>
        <begin position="1"/>
        <end position="519"/>
    </location>
</feature>
<keyword evidence="4" id="KW-1185">Reference proteome</keyword>
<dbReference type="EMBL" id="JBHMCE010000001">
    <property type="protein sequence ID" value="MFB9525269.1"/>
    <property type="molecule type" value="Genomic_DNA"/>
</dbReference>
<feature type="compositionally biased region" description="Acidic residues" evidence="1">
    <location>
        <begin position="294"/>
        <end position="305"/>
    </location>
</feature>
<organism evidence="3 4">
    <name type="scientific">Nonomuraea roseola</name>
    <dbReference type="NCBI Taxonomy" id="46179"/>
    <lineage>
        <taxon>Bacteria</taxon>
        <taxon>Bacillati</taxon>
        <taxon>Actinomycetota</taxon>
        <taxon>Actinomycetes</taxon>
        <taxon>Streptosporangiales</taxon>
        <taxon>Streptosporangiaceae</taxon>
        <taxon>Nonomuraea</taxon>
    </lineage>
</organism>
<evidence type="ECO:0000256" key="1">
    <source>
        <dbReference type="SAM" id="MobiDB-lite"/>
    </source>
</evidence>
<evidence type="ECO:0000256" key="2">
    <source>
        <dbReference type="SAM" id="Phobius"/>
    </source>
</evidence>
<keyword evidence="2" id="KW-0812">Transmembrane</keyword>
<feature type="region of interest" description="Disordered" evidence="1">
    <location>
        <begin position="555"/>
        <end position="598"/>
    </location>
</feature>
<comment type="caution">
    <text evidence="3">The sequence shown here is derived from an EMBL/GenBank/DDBJ whole genome shotgun (WGS) entry which is preliminary data.</text>
</comment>
<proteinExistence type="predicted"/>
<evidence type="ECO:0000313" key="4">
    <source>
        <dbReference type="Proteomes" id="UP001589646"/>
    </source>
</evidence>
<accession>A0ABV5PQB1</accession>
<reference evidence="3 4" key="1">
    <citation type="submission" date="2024-09" db="EMBL/GenBank/DDBJ databases">
        <authorList>
            <person name="Sun Q."/>
            <person name="Mori K."/>
        </authorList>
    </citation>
    <scope>NUCLEOTIDE SEQUENCE [LARGE SCALE GENOMIC DNA]</scope>
    <source>
        <strain evidence="3 4">JCM 3323</strain>
    </source>
</reference>
<feature type="compositionally biased region" description="Basic and acidic residues" evidence="1">
    <location>
        <begin position="589"/>
        <end position="598"/>
    </location>
</feature>
<keyword evidence="2" id="KW-1133">Transmembrane helix</keyword>
<feature type="compositionally biased region" description="Low complexity" evidence="1">
    <location>
        <begin position="413"/>
        <end position="427"/>
    </location>
</feature>
<dbReference type="Proteomes" id="UP001589646">
    <property type="component" value="Unassembled WGS sequence"/>
</dbReference>
<feature type="transmembrane region" description="Helical" evidence="2">
    <location>
        <begin position="527"/>
        <end position="548"/>
    </location>
</feature>
<feature type="compositionally biased region" description="Pro residues" evidence="1">
    <location>
        <begin position="401"/>
        <end position="412"/>
    </location>
</feature>
<gene>
    <name evidence="3" type="ORF">ACFFRN_01435</name>
</gene>
<evidence type="ECO:0000313" key="3">
    <source>
        <dbReference type="EMBL" id="MFB9525269.1"/>
    </source>
</evidence>
<feature type="compositionally biased region" description="Low complexity" evidence="1">
    <location>
        <begin position="567"/>
        <end position="585"/>
    </location>
</feature>
<feature type="compositionally biased region" description="Pro residues" evidence="1">
    <location>
        <begin position="253"/>
        <end position="263"/>
    </location>
</feature>
<feature type="compositionally biased region" description="Pro residues" evidence="1">
    <location>
        <begin position="502"/>
        <end position="518"/>
    </location>
</feature>
<keyword evidence="2" id="KW-0472">Membrane</keyword>
<feature type="compositionally biased region" description="Low complexity" evidence="1">
    <location>
        <begin position="182"/>
        <end position="220"/>
    </location>
</feature>
<feature type="compositionally biased region" description="Pro residues" evidence="1">
    <location>
        <begin position="77"/>
        <end position="103"/>
    </location>
</feature>
<name>A0ABV5PQB1_9ACTN</name>
<sequence length="755" mass="77148">MRGQESGSEHERETDGSAAPATPPPSFGRPAVRTEPNVSPAYPGGSYHPSHGDALAEPPFADFSGQVADPGAAGARPPIPVYQGPPPDLPSPEPIPDFPPPGADLPSQGGGVPLSGDDATAEHARQGLPLNARPLPAFPGVPAESWSKSAQPWEHGTDDARPYDWFADPEPDADPSWPDPQQPGSQQPVSQQTASQQPASQQPASQPASPQPAQQAPHQPNGQWGGPAEGPRDDSPWAPSPAAWQQGLEPVVPGAPPWQPPPGFTAAAAGMKVWPSPSDDVPAIPPWPAATGEPIDDANGDDEPLDPSMTVPFAHSAEPGDVPVWPPLPPGEEPDDDRIPDLPFDSSTWGRPKDSDTPADVLDDVPAPPVTGEENAFPSDAKDPDPRPEAEGPARFHGAIPLPPGEAAPAPPDGASAPQAAPASGAQPPAPISPGQEPSAQGSPAQGALTGPPSGPQQGPPAGPPIGPPMGGGPSGSAGSPGTPVAELPTPPHGAPMAPFDPFSPMPPGGLLPQPEPPAKAGNGKKALFATLGVLIVAGVATGGFFAYRSMSADRPADAGVGPTAQPSVSAAPGDAAGSSSLLDSEGSDPEKMSVNEAFPDKKIEVGGRVYTRVKVNMADDCKAAATGPFATALQDKKCSRVLRATYVDSKKRYAITTGIAVLPTKEAAAEADQAKDLGKNLWFRPLPGSASSGADRVHIAGGYAAGLLWGRYIVFSYATYADGHTPTAKEKGLDTVSGAFRDHTSLVLERRITE</sequence>
<feature type="compositionally biased region" description="Basic and acidic residues" evidence="1">
    <location>
        <begin position="380"/>
        <end position="394"/>
    </location>
</feature>
<dbReference type="RefSeq" id="WP_346126307.1">
    <property type="nucleotide sequence ID" value="NZ_BAAAXC010000015.1"/>
</dbReference>
<protein>
    <submittedName>
        <fullName evidence="3">Uncharacterized protein</fullName>
    </submittedName>
</protein>
<feature type="compositionally biased region" description="Pro residues" evidence="1">
    <location>
        <begin position="453"/>
        <end position="468"/>
    </location>
</feature>